<dbReference type="EMBL" id="JACHDE010000002">
    <property type="protein sequence ID" value="MBB5399245.1"/>
    <property type="molecule type" value="Genomic_DNA"/>
</dbReference>
<evidence type="ECO:0008006" key="3">
    <source>
        <dbReference type="Google" id="ProtNLM"/>
    </source>
</evidence>
<evidence type="ECO:0000313" key="2">
    <source>
        <dbReference type="Proteomes" id="UP000592820"/>
    </source>
</evidence>
<dbReference type="AlphaFoldDB" id="A0A7W8L2L6"/>
<reference evidence="1 2" key="1">
    <citation type="submission" date="2020-08" db="EMBL/GenBank/DDBJ databases">
        <title>Genomic Encyclopedia of Type Strains, Phase IV (KMG-V): Genome sequencing to study the core and pangenomes of soil and plant-associated prokaryotes.</title>
        <authorList>
            <person name="Whitman W."/>
        </authorList>
    </citation>
    <scope>NUCLEOTIDE SEQUENCE [LARGE SCALE GENOMIC DNA]</scope>
    <source>
        <strain evidence="1 2">JPY162</strain>
    </source>
</reference>
<proteinExistence type="predicted"/>
<gene>
    <name evidence="1" type="ORF">HDG41_001284</name>
</gene>
<name>A0A7W8L2L6_9BURK</name>
<evidence type="ECO:0000313" key="1">
    <source>
        <dbReference type="EMBL" id="MBB5399245.1"/>
    </source>
</evidence>
<dbReference type="Proteomes" id="UP000592820">
    <property type="component" value="Unassembled WGS sequence"/>
</dbReference>
<protein>
    <recommendedName>
        <fullName evidence="3">Short-chain dehydrogenase</fullName>
    </recommendedName>
</protein>
<accession>A0A7W8L2L6</accession>
<sequence length="66" mass="6907">MQLNHNQPGDPTRLAAAMIALVDAASPPLRLPLGTDTLAAIAAKSAYATQETEAWKQLSSSPDFTA</sequence>
<comment type="caution">
    <text evidence="1">The sequence shown here is derived from an EMBL/GenBank/DDBJ whole genome shotgun (WGS) entry which is preliminary data.</text>
</comment>
<dbReference type="Gene3D" id="3.40.50.720">
    <property type="entry name" value="NAD(P)-binding Rossmann-like Domain"/>
    <property type="match status" value="1"/>
</dbReference>
<organism evidence="1 2">
    <name type="scientific">Paraburkholderia youngii</name>
    <dbReference type="NCBI Taxonomy" id="2782701"/>
    <lineage>
        <taxon>Bacteria</taxon>
        <taxon>Pseudomonadati</taxon>
        <taxon>Pseudomonadota</taxon>
        <taxon>Betaproteobacteria</taxon>
        <taxon>Burkholderiales</taxon>
        <taxon>Burkholderiaceae</taxon>
        <taxon>Paraburkholderia</taxon>
    </lineage>
</organism>